<keyword evidence="3" id="KW-0815">Transposition</keyword>
<dbReference type="GO" id="GO:0004803">
    <property type="term" value="F:transposase activity"/>
    <property type="evidence" value="ECO:0007669"/>
    <property type="project" value="InterPro"/>
</dbReference>
<proteinExistence type="inferred from homology"/>
<evidence type="ECO:0000256" key="4">
    <source>
        <dbReference type="ARBA" id="ARBA00023125"/>
    </source>
</evidence>
<comment type="caution">
    <text evidence="7">The sequence shown here is derived from an EMBL/GenBank/DDBJ whole genome shotgun (WGS) entry which is preliminary data.</text>
</comment>
<dbReference type="EMBL" id="JDSO01000002">
    <property type="protein sequence ID" value="KDB49336.1"/>
    <property type="molecule type" value="Genomic_DNA"/>
</dbReference>
<evidence type="ECO:0000256" key="3">
    <source>
        <dbReference type="ARBA" id="ARBA00022578"/>
    </source>
</evidence>
<comment type="similarity">
    <text evidence="2">Belongs to the transposase mutator family.</text>
</comment>
<name>A0A836MGH8_GLAPU</name>
<protein>
    <submittedName>
        <fullName evidence="7">Transposase</fullName>
    </submittedName>
</protein>
<dbReference type="InterPro" id="IPR001207">
    <property type="entry name" value="Transposase_mutator"/>
</dbReference>
<dbReference type="RefSeq" id="WP_035521971.1">
    <property type="nucleotide sequence ID" value="NZ_JDSO01000002.1"/>
</dbReference>
<dbReference type="Pfam" id="PF00872">
    <property type="entry name" value="Transposase_mut"/>
    <property type="match status" value="1"/>
</dbReference>
<feature type="region of interest" description="Disordered" evidence="6">
    <location>
        <begin position="48"/>
        <end position="70"/>
    </location>
</feature>
<comment type="function">
    <text evidence="1">Required for the transposition of the insertion element.</text>
</comment>
<feature type="non-terminal residue" evidence="7">
    <location>
        <position position="70"/>
    </location>
</feature>
<evidence type="ECO:0000256" key="5">
    <source>
        <dbReference type="ARBA" id="ARBA00023172"/>
    </source>
</evidence>
<dbReference type="AlphaFoldDB" id="A0A836MGH8"/>
<reference evidence="7 8" key="1">
    <citation type="submission" date="2014-02" db="EMBL/GenBank/DDBJ databases">
        <title>Comparative genomics of Haemophilus parasuis isolated from pig lungs.</title>
        <authorList>
            <person name="Kittichotirat W."/>
            <person name="Bumgarner R.E."/>
            <person name="Lawrence P."/>
        </authorList>
    </citation>
    <scope>NUCLEOTIDE SEQUENCE [LARGE SCALE GENOMIC DNA]</scope>
    <source>
        <strain evidence="7 8">HPS10</strain>
    </source>
</reference>
<evidence type="ECO:0000256" key="1">
    <source>
        <dbReference type="ARBA" id="ARBA00002190"/>
    </source>
</evidence>
<evidence type="ECO:0000313" key="7">
    <source>
        <dbReference type="EMBL" id="KDB49336.1"/>
    </source>
</evidence>
<keyword evidence="4" id="KW-0238">DNA-binding</keyword>
<dbReference type="Proteomes" id="UP000027036">
    <property type="component" value="Unassembled WGS sequence"/>
</dbReference>
<keyword evidence="5" id="KW-0233">DNA recombination</keyword>
<organism evidence="7 8">
    <name type="scientific">Glaesserella parasuis HPS10</name>
    <dbReference type="NCBI Taxonomy" id="1450514"/>
    <lineage>
        <taxon>Bacteria</taxon>
        <taxon>Pseudomonadati</taxon>
        <taxon>Pseudomonadota</taxon>
        <taxon>Gammaproteobacteria</taxon>
        <taxon>Pasteurellales</taxon>
        <taxon>Pasteurellaceae</taxon>
        <taxon>Glaesserella</taxon>
    </lineage>
</organism>
<dbReference type="GO" id="GO:0006313">
    <property type="term" value="P:DNA transposition"/>
    <property type="evidence" value="ECO:0007669"/>
    <property type="project" value="InterPro"/>
</dbReference>
<accession>A0A836MGH8</accession>
<dbReference type="GO" id="GO:0003677">
    <property type="term" value="F:DNA binding"/>
    <property type="evidence" value="ECO:0007669"/>
    <property type="project" value="UniProtKB-KW"/>
</dbReference>
<evidence type="ECO:0000256" key="2">
    <source>
        <dbReference type="ARBA" id="ARBA00010961"/>
    </source>
</evidence>
<evidence type="ECO:0000313" key="8">
    <source>
        <dbReference type="Proteomes" id="UP000027036"/>
    </source>
</evidence>
<gene>
    <name evidence="7" type="ORF">HPS10_00195</name>
</gene>
<evidence type="ECO:0000256" key="6">
    <source>
        <dbReference type="SAM" id="MobiDB-lite"/>
    </source>
</evidence>
<sequence>MNEKQLHALAAEFAKNLKTPEDLNQFSRMLKKITVEAALNGELTDHLGYEKKHQPRKGKNAHNGYTSKTV</sequence>